<feature type="repeat" description="WD" evidence="6">
    <location>
        <begin position="308"/>
        <end position="342"/>
    </location>
</feature>
<keyword evidence="5" id="KW-0539">Nucleus</keyword>
<dbReference type="InParanoid" id="A0A1X2HP62"/>
<organism evidence="8 9">
    <name type="scientific">Syncephalastrum racemosum</name>
    <name type="common">Filamentous fungus</name>
    <dbReference type="NCBI Taxonomy" id="13706"/>
    <lineage>
        <taxon>Eukaryota</taxon>
        <taxon>Fungi</taxon>
        <taxon>Fungi incertae sedis</taxon>
        <taxon>Mucoromycota</taxon>
        <taxon>Mucoromycotina</taxon>
        <taxon>Mucoromycetes</taxon>
        <taxon>Mucorales</taxon>
        <taxon>Syncephalastraceae</taxon>
        <taxon>Syncephalastrum</taxon>
    </lineage>
</organism>
<evidence type="ECO:0000313" key="8">
    <source>
        <dbReference type="EMBL" id="ORZ00666.1"/>
    </source>
</evidence>
<evidence type="ECO:0000256" key="4">
    <source>
        <dbReference type="ARBA" id="ARBA00022853"/>
    </source>
</evidence>
<feature type="repeat" description="WD" evidence="6">
    <location>
        <begin position="264"/>
        <end position="300"/>
    </location>
</feature>
<dbReference type="InterPro" id="IPR022052">
    <property type="entry name" value="Histone-bd_RBBP4-like_N"/>
</dbReference>
<dbReference type="FunCoup" id="A0A1X2HP62">
    <property type="interactions" value="913"/>
</dbReference>
<dbReference type="InterPro" id="IPR015943">
    <property type="entry name" value="WD40/YVTN_repeat-like_dom_sf"/>
</dbReference>
<dbReference type="Gene3D" id="2.130.10.10">
    <property type="entry name" value="YVTN repeat-like/Quinoprotein amine dehydrogenase"/>
    <property type="match status" value="1"/>
</dbReference>
<evidence type="ECO:0000313" key="9">
    <source>
        <dbReference type="Proteomes" id="UP000242180"/>
    </source>
</evidence>
<dbReference type="Proteomes" id="UP000242180">
    <property type="component" value="Unassembled WGS sequence"/>
</dbReference>
<reference evidence="8 9" key="1">
    <citation type="submission" date="2016-07" db="EMBL/GenBank/DDBJ databases">
        <title>Pervasive Adenine N6-methylation of Active Genes in Fungi.</title>
        <authorList>
            <consortium name="DOE Joint Genome Institute"/>
            <person name="Mondo S.J."/>
            <person name="Dannebaum R.O."/>
            <person name="Kuo R.C."/>
            <person name="Labutti K."/>
            <person name="Haridas S."/>
            <person name="Kuo A."/>
            <person name="Salamov A."/>
            <person name="Ahrendt S.R."/>
            <person name="Lipzen A."/>
            <person name="Sullivan W."/>
            <person name="Andreopoulos W.B."/>
            <person name="Clum A."/>
            <person name="Lindquist E."/>
            <person name="Daum C."/>
            <person name="Ramamoorthy G.K."/>
            <person name="Gryganskyi A."/>
            <person name="Culley D."/>
            <person name="Magnuson J.K."/>
            <person name="James T.Y."/>
            <person name="O'Malley M.A."/>
            <person name="Stajich J.E."/>
            <person name="Spatafora J.W."/>
            <person name="Visel A."/>
            <person name="Grigoriev I.V."/>
        </authorList>
    </citation>
    <scope>NUCLEOTIDE SEQUENCE [LARGE SCALE GENOMIC DNA]</scope>
    <source>
        <strain evidence="8 9">NRRL 2496</strain>
    </source>
</reference>
<dbReference type="SMART" id="SM00320">
    <property type="entry name" value="WD40"/>
    <property type="match status" value="6"/>
</dbReference>
<dbReference type="PANTHER" id="PTHR22850">
    <property type="entry name" value="WD40 REPEAT FAMILY"/>
    <property type="match status" value="1"/>
</dbReference>
<evidence type="ECO:0000256" key="6">
    <source>
        <dbReference type="PROSITE-ProRule" id="PRU00221"/>
    </source>
</evidence>
<dbReference type="SUPFAM" id="SSF50978">
    <property type="entry name" value="WD40 repeat-like"/>
    <property type="match status" value="1"/>
</dbReference>
<evidence type="ECO:0000259" key="7">
    <source>
        <dbReference type="Pfam" id="PF12265"/>
    </source>
</evidence>
<dbReference type="PROSITE" id="PS00678">
    <property type="entry name" value="WD_REPEATS_1"/>
    <property type="match status" value="1"/>
</dbReference>
<feature type="domain" description="Histone-binding protein RBBP4-like N-terminal" evidence="7">
    <location>
        <begin position="12"/>
        <end position="81"/>
    </location>
</feature>
<dbReference type="InterPro" id="IPR050459">
    <property type="entry name" value="WD_repeat_RBAP46/RBAP48/MSI1"/>
</dbReference>
<evidence type="ECO:0000256" key="1">
    <source>
        <dbReference type="ARBA" id="ARBA00004123"/>
    </source>
</evidence>
<sequence length="408" mass="46307">MDPMEEDVQDMEYRLWKKNTPYLYDLLITHALDWPSLTCQWFPDVEQRPGKPYKIQRLLLGTHTDGDELNHLQIAMVQTPNNMDKVDTLKYEEFTNEIGGYGGYNDASIRVTQKIAHEGEVNRARYQYENPNIIATKSVSGDVFIFDRTMHESFPKENEPCNPALRLKGHNREGFGLEWNPHKQKSSHLLSADYDGVVCEWDVSAATKEEKTMDPLRIYACHEKGINDISWHLGWPDLFASAGDDGMLNLYDTRHEAAEAAVKCHAHQTSVNGVAFNPFNEHLLATCSSDKTSVIWDLRNMGTKVHTLGGHQDEVYQIAWSPFHESVLATGATDKHVHVYDLARMADPPADPASDPPELLFKHVGHTAPVSDLCWDPDTPWMLASTAEDNSVHVWRMASRISSQEEHQ</sequence>
<dbReference type="InterPro" id="IPR019775">
    <property type="entry name" value="WD40_repeat_CS"/>
</dbReference>
<dbReference type="AlphaFoldDB" id="A0A1X2HP62"/>
<dbReference type="GO" id="GO:0006325">
    <property type="term" value="P:chromatin organization"/>
    <property type="evidence" value="ECO:0007669"/>
    <property type="project" value="UniProtKB-KW"/>
</dbReference>
<keyword evidence="2 6" id="KW-0853">WD repeat</keyword>
<dbReference type="InterPro" id="IPR001680">
    <property type="entry name" value="WD40_rpt"/>
</dbReference>
<evidence type="ECO:0000256" key="2">
    <source>
        <dbReference type="ARBA" id="ARBA00022574"/>
    </source>
</evidence>
<protein>
    <submittedName>
        <fullName evidence="8">Histone-binding protein RBBP7-like protein</fullName>
    </submittedName>
</protein>
<dbReference type="OrthoDB" id="427795at2759"/>
<keyword evidence="4" id="KW-0156">Chromatin regulator</keyword>
<proteinExistence type="predicted"/>
<name>A0A1X2HP62_SYNRA</name>
<dbReference type="InterPro" id="IPR036322">
    <property type="entry name" value="WD40_repeat_dom_sf"/>
</dbReference>
<evidence type="ECO:0000256" key="5">
    <source>
        <dbReference type="ARBA" id="ARBA00023242"/>
    </source>
</evidence>
<gene>
    <name evidence="8" type="ORF">BCR43DRAFT_485602</name>
</gene>
<dbReference type="STRING" id="13706.A0A1X2HP62"/>
<dbReference type="EMBL" id="MCGN01000002">
    <property type="protein sequence ID" value="ORZ00666.1"/>
    <property type="molecule type" value="Genomic_DNA"/>
</dbReference>
<feature type="repeat" description="WD" evidence="6">
    <location>
        <begin position="167"/>
        <end position="211"/>
    </location>
</feature>
<keyword evidence="3" id="KW-0677">Repeat</keyword>
<dbReference type="OMA" id="CEDWIIS"/>
<comment type="caution">
    <text evidence="8">The sequence shown here is derived from an EMBL/GenBank/DDBJ whole genome shotgun (WGS) entry which is preliminary data.</text>
</comment>
<keyword evidence="9" id="KW-1185">Reference proteome</keyword>
<accession>A0A1X2HP62</accession>
<dbReference type="Pfam" id="PF12265">
    <property type="entry name" value="CAF1C_H4-bd"/>
    <property type="match status" value="1"/>
</dbReference>
<dbReference type="Pfam" id="PF00400">
    <property type="entry name" value="WD40"/>
    <property type="match status" value="4"/>
</dbReference>
<dbReference type="PROSITE" id="PS50294">
    <property type="entry name" value="WD_REPEATS_REGION"/>
    <property type="match status" value="3"/>
</dbReference>
<comment type="subcellular location">
    <subcellularLocation>
        <location evidence="1">Nucleus</location>
    </subcellularLocation>
</comment>
<dbReference type="GO" id="GO:0005634">
    <property type="term" value="C:nucleus"/>
    <property type="evidence" value="ECO:0007669"/>
    <property type="project" value="UniProtKB-SubCell"/>
</dbReference>
<dbReference type="PROSITE" id="PS50082">
    <property type="entry name" value="WD_REPEATS_2"/>
    <property type="match status" value="4"/>
</dbReference>
<feature type="repeat" description="WD" evidence="6">
    <location>
        <begin position="363"/>
        <end position="405"/>
    </location>
</feature>
<evidence type="ECO:0000256" key="3">
    <source>
        <dbReference type="ARBA" id="ARBA00022737"/>
    </source>
</evidence>